<evidence type="ECO:0000313" key="2">
    <source>
        <dbReference type="EMBL" id="KAH0575714.1"/>
    </source>
</evidence>
<reference evidence="1 2" key="1">
    <citation type="journal article" date="2014" name="PLoS Genet.">
        <title>The Genome of Spironucleus salmonicida Highlights a Fish Pathogen Adapted to Fluctuating Environments.</title>
        <authorList>
            <person name="Xu F."/>
            <person name="Jerlstrom-Hultqvist J."/>
            <person name="Einarsson E."/>
            <person name="Astvaldsson A."/>
            <person name="Svard S.G."/>
            <person name="Andersson J.O."/>
        </authorList>
    </citation>
    <scope>NUCLEOTIDE SEQUENCE</scope>
    <source>
        <strain evidence="2">ATCC 50377</strain>
    </source>
</reference>
<proteinExistence type="predicted"/>
<organism evidence="1">
    <name type="scientific">Spironucleus salmonicida</name>
    <dbReference type="NCBI Taxonomy" id="348837"/>
    <lineage>
        <taxon>Eukaryota</taxon>
        <taxon>Metamonada</taxon>
        <taxon>Diplomonadida</taxon>
        <taxon>Hexamitidae</taxon>
        <taxon>Hexamitinae</taxon>
        <taxon>Spironucleus</taxon>
    </lineage>
</organism>
<evidence type="ECO:0000313" key="3">
    <source>
        <dbReference type="Proteomes" id="UP000018208"/>
    </source>
</evidence>
<dbReference type="EMBL" id="KI546046">
    <property type="protein sequence ID" value="EST47225.1"/>
    <property type="molecule type" value="Genomic_DNA"/>
</dbReference>
<accession>V6LRN4</accession>
<protein>
    <submittedName>
        <fullName evidence="1">Uncharacterized protein</fullName>
    </submittedName>
</protein>
<gene>
    <name evidence="1" type="ORF">SS50377_12736</name>
    <name evidence="2" type="ORF">SS50377_23354</name>
</gene>
<name>V6LRN4_9EUKA</name>
<dbReference type="Proteomes" id="UP000018208">
    <property type="component" value="Unassembled WGS sequence"/>
</dbReference>
<dbReference type="EMBL" id="AUWU02000003">
    <property type="protein sequence ID" value="KAH0575714.1"/>
    <property type="molecule type" value="Genomic_DNA"/>
</dbReference>
<dbReference type="VEuPathDB" id="GiardiaDB:SS50377_23354"/>
<reference evidence="2" key="2">
    <citation type="submission" date="2020-12" db="EMBL/GenBank/DDBJ databases">
        <title>New Spironucleus salmonicida genome in near-complete chromosomes.</title>
        <authorList>
            <person name="Xu F."/>
            <person name="Kurt Z."/>
            <person name="Jimenez-Gonzalez A."/>
            <person name="Astvaldsson A."/>
            <person name="Andersson J.O."/>
            <person name="Svard S.G."/>
        </authorList>
    </citation>
    <scope>NUCLEOTIDE SEQUENCE</scope>
    <source>
        <strain evidence="2">ATCC 50377</strain>
    </source>
</reference>
<sequence length="118" mass="13857">MKPRSKNIIPVTPIRPLVRPLSQLSEVAIIQQLKDEVELLQKQLYREKCINSLHTYLKQAQYTSSDMVEQFEYSKSHQDSQEAKLLRKITEQFEVIINDTSIELGYNDEVVFFNDLLQ</sequence>
<evidence type="ECO:0000313" key="1">
    <source>
        <dbReference type="EMBL" id="EST47225.1"/>
    </source>
</evidence>
<dbReference type="AlphaFoldDB" id="V6LRN4"/>
<keyword evidence="3" id="KW-1185">Reference proteome</keyword>